<evidence type="ECO:0000313" key="2">
    <source>
        <dbReference type="EMBL" id="UOQ50827.1"/>
    </source>
</evidence>
<dbReference type="InterPro" id="IPR051781">
    <property type="entry name" value="Metallo-dep_Hydrolase"/>
</dbReference>
<proteinExistence type="predicted"/>
<dbReference type="RefSeq" id="WP_244713755.1">
    <property type="nucleotide sequence ID" value="NZ_CP095049.1"/>
</dbReference>
<dbReference type="InterPro" id="IPR032466">
    <property type="entry name" value="Metal_Hydrolase"/>
</dbReference>
<protein>
    <submittedName>
        <fullName evidence="2">Amidohydrolase family protein</fullName>
    </submittedName>
</protein>
<organism evidence="2 3">
    <name type="scientific">Hymenobacter cellulosivorans</name>
    <dbReference type="NCBI Taxonomy" id="2932249"/>
    <lineage>
        <taxon>Bacteria</taxon>
        <taxon>Pseudomonadati</taxon>
        <taxon>Bacteroidota</taxon>
        <taxon>Cytophagia</taxon>
        <taxon>Cytophagales</taxon>
        <taxon>Hymenobacteraceae</taxon>
        <taxon>Hymenobacter</taxon>
    </lineage>
</organism>
<dbReference type="SUPFAM" id="SSF51338">
    <property type="entry name" value="Composite domain of metallo-dependent hydrolases"/>
    <property type="match status" value="1"/>
</dbReference>
<dbReference type="Gene3D" id="3.30.110.90">
    <property type="entry name" value="Amidohydrolase"/>
    <property type="match status" value="1"/>
</dbReference>
<feature type="domain" description="Amidohydrolase-related" evidence="1">
    <location>
        <begin position="80"/>
        <end position="427"/>
    </location>
</feature>
<dbReference type="Pfam" id="PF01979">
    <property type="entry name" value="Amidohydro_1"/>
    <property type="match status" value="1"/>
</dbReference>
<dbReference type="InterPro" id="IPR006680">
    <property type="entry name" value="Amidohydro-rel"/>
</dbReference>
<dbReference type="Gene3D" id="2.30.40.10">
    <property type="entry name" value="Urease, subunit C, domain 1"/>
    <property type="match status" value="1"/>
</dbReference>
<dbReference type="EMBL" id="CP095049">
    <property type="protein sequence ID" value="UOQ50827.1"/>
    <property type="molecule type" value="Genomic_DNA"/>
</dbReference>
<dbReference type="SUPFAM" id="SSF51556">
    <property type="entry name" value="Metallo-dependent hydrolases"/>
    <property type="match status" value="1"/>
</dbReference>
<gene>
    <name evidence="2" type="ORF">MUN80_13775</name>
</gene>
<dbReference type="Gene3D" id="1.20.58.520">
    <property type="entry name" value="Amidohydrolase"/>
    <property type="match status" value="1"/>
</dbReference>
<evidence type="ECO:0000259" key="1">
    <source>
        <dbReference type="Pfam" id="PF01979"/>
    </source>
</evidence>
<keyword evidence="3" id="KW-1185">Reference proteome</keyword>
<reference evidence="2 3" key="1">
    <citation type="submission" date="2022-04" db="EMBL/GenBank/DDBJ databases">
        <title>Hymenobacter sp. isolated from the air.</title>
        <authorList>
            <person name="Won M."/>
            <person name="Lee C.-M."/>
            <person name="Woen H.-Y."/>
            <person name="Kwon S.-W."/>
        </authorList>
    </citation>
    <scope>NUCLEOTIDE SEQUENCE [LARGE SCALE GENOMIC DNA]</scope>
    <source>
        <strain evidence="3">5116 S-27</strain>
    </source>
</reference>
<dbReference type="PANTHER" id="PTHR43135:SF3">
    <property type="entry name" value="ALPHA-D-RIBOSE 1-METHYLPHOSPHONATE 5-TRIPHOSPHATE DIPHOSPHATASE"/>
    <property type="match status" value="1"/>
</dbReference>
<dbReference type="Gene3D" id="3.40.50.10910">
    <property type="entry name" value="Amidohydrolase"/>
    <property type="match status" value="1"/>
</dbReference>
<accession>A0ABY4F2C5</accession>
<sequence>MHKPVTILAFLFIVTVSRVLGQTSGIISIDNVNLIPMTQETVLSNQRVFIKDGRILKIEPTSSPRTYEVAQIIDGTGKYLIPGLSEMHYHWRSKDIESDLKLLVANGITTVRNMAEFDGQNQVDIRRKTASGELLGLNYFTSGPYLQARDLASSAQVSNVVKAHREKGYNFLKLADNLPKDLYLTLLAEAQANHVPVVGHAQRNLPLEYSLRMKSIEHVEEFVYLSDDNSNPLLKQSAADLQEVAQQIKASGVYVGTTLVVFDFINNCLDDTKFSALQKSELTKYLVREERKNFLTERNDYRKLKNREFEGVKAPVLFSSYYAWMKDFTRTMASNGVNLLTGSDTYGMVIVGFSLHKEFELLQEAGLKPYDILLASTVNPARYLNTYPLEGTITEGKNANFVLLGKNPLTDIRNTKSIAGVMLKGKWFDQKALKQMLQEVEAAYK</sequence>
<dbReference type="PANTHER" id="PTHR43135">
    <property type="entry name" value="ALPHA-D-RIBOSE 1-METHYLPHOSPHONATE 5-TRIPHOSPHATE DIPHOSPHATASE"/>
    <property type="match status" value="1"/>
</dbReference>
<dbReference type="Proteomes" id="UP000831785">
    <property type="component" value="Chromosome"/>
</dbReference>
<dbReference type="InterPro" id="IPR011059">
    <property type="entry name" value="Metal-dep_hydrolase_composite"/>
</dbReference>
<evidence type="ECO:0000313" key="3">
    <source>
        <dbReference type="Proteomes" id="UP000831785"/>
    </source>
</evidence>
<name>A0ABY4F2C5_9BACT</name>